<evidence type="ECO:0000256" key="1">
    <source>
        <dbReference type="SAM" id="Phobius"/>
    </source>
</evidence>
<dbReference type="AlphaFoldDB" id="A0A1I6JK63"/>
<protein>
    <submittedName>
        <fullName evidence="2">Septum formation initiator</fullName>
    </submittedName>
</protein>
<keyword evidence="1" id="KW-1133">Transmembrane helix</keyword>
<dbReference type="InterPro" id="IPR007060">
    <property type="entry name" value="FtsL/DivIC"/>
</dbReference>
<gene>
    <name evidence="2" type="ORF">SAMN05192580_0338</name>
</gene>
<reference evidence="2 3" key="1">
    <citation type="submission" date="2016-10" db="EMBL/GenBank/DDBJ databases">
        <authorList>
            <person name="de Groot N.N."/>
        </authorList>
    </citation>
    <scope>NUCLEOTIDE SEQUENCE [LARGE SCALE GENOMIC DNA]</scope>
    <source>
        <strain evidence="2 3">S5-249</strain>
    </source>
</reference>
<organism evidence="2 3">
    <name type="scientific">Sphingomonas jatrophae</name>
    <dbReference type="NCBI Taxonomy" id="1166337"/>
    <lineage>
        <taxon>Bacteria</taxon>
        <taxon>Pseudomonadati</taxon>
        <taxon>Pseudomonadota</taxon>
        <taxon>Alphaproteobacteria</taxon>
        <taxon>Sphingomonadales</taxon>
        <taxon>Sphingomonadaceae</taxon>
        <taxon>Sphingomonas</taxon>
    </lineage>
</organism>
<accession>A0A1I6JK63</accession>
<dbReference type="RefSeq" id="WP_093313578.1">
    <property type="nucleotide sequence ID" value="NZ_FOZG01000001.1"/>
</dbReference>
<dbReference type="OrthoDB" id="9815600at2"/>
<dbReference type="Pfam" id="PF04977">
    <property type="entry name" value="DivIC"/>
    <property type="match status" value="1"/>
</dbReference>
<proteinExistence type="predicted"/>
<keyword evidence="1" id="KW-0472">Membrane</keyword>
<dbReference type="Proteomes" id="UP000198824">
    <property type="component" value="Unassembled WGS sequence"/>
</dbReference>
<dbReference type="STRING" id="1166337.SAMN05192580_0338"/>
<keyword evidence="3" id="KW-1185">Reference proteome</keyword>
<dbReference type="EMBL" id="FOZG01000001">
    <property type="protein sequence ID" value="SFR78980.1"/>
    <property type="molecule type" value="Genomic_DNA"/>
</dbReference>
<keyword evidence="1" id="KW-0812">Transmembrane</keyword>
<feature type="transmembrane region" description="Helical" evidence="1">
    <location>
        <begin position="20"/>
        <end position="41"/>
    </location>
</feature>
<sequence length="104" mass="11492">MARVRPNLNLIRQAAAPAAAMLVIGYFAFSAVAGANGILSLGDYRRQLAAKQVELTRVQGHVAQLQHRVQLLDTRRGADPDYVDELVRARTGQMRDDEVVLPIR</sequence>
<evidence type="ECO:0000313" key="3">
    <source>
        <dbReference type="Proteomes" id="UP000198824"/>
    </source>
</evidence>
<evidence type="ECO:0000313" key="2">
    <source>
        <dbReference type="EMBL" id="SFR78980.1"/>
    </source>
</evidence>
<name>A0A1I6JK63_9SPHN</name>